<comment type="caution">
    <text evidence="1">The sequence shown here is derived from an EMBL/GenBank/DDBJ whole genome shotgun (WGS) entry which is preliminary data.</text>
</comment>
<reference evidence="1 2" key="1">
    <citation type="submission" date="2012-09" db="EMBL/GenBank/DDBJ databases">
        <title>The Genome Sequence of Bacteroides oleiciplenus YIT 12058.</title>
        <authorList>
            <consortium name="The Broad Institute Genome Sequencing Platform"/>
            <person name="Earl A."/>
            <person name="Ward D."/>
            <person name="Feldgarden M."/>
            <person name="Gevers D."/>
            <person name="Morotomi M."/>
            <person name="Walker B."/>
            <person name="Young S.K."/>
            <person name="Zeng Q."/>
            <person name="Gargeya S."/>
            <person name="Fitzgerald M."/>
            <person name="Haas B."/>
            <person name="Abouelleil A."/>
            <person name="Alvarado L."/>
            <person name="Arachchi H.M."/>
            <person name="Berlin A.M."/>
            <person name="Chapman S.B."/>
            <person name="Goldberg J."/>
            <person name="Griggs A."/>
            <person name="Gujja S."/>
            <person name="Hansen M."/>
            <person name="Howarth C."/>
            <person name="Imamovic A."/>
            <person name="Larimer J."/>
            <person name="McCowen C."/>
            <person name="Montmayeur A."/>
            <person name="Murphy C."/>
            <person name="Neiman D."/>
            <person name="Pearson M."/>
            <person name="Priest M."/>
            <person name="Roberts A."/>
            <person name="Saif S."/>
            <person name="Shea T."/>
            <person name="Sisk P."/>
            <person name="Sykes S."/>
            <person name="Wortman J."/>
            <person name="Nusbaum C."/>
            <person name="Birren B."/>
        </authorList>
    </citation>
    <scope>NUCLEOTIDE SEQUENCE [LARGE SCALE GENOMIC DNA]</scope>
    <source>
        <strain evidence="1 2">YIT 12058</strain>
    </source>
</reference>
<proteinExistence type="predicted"/>
<sequence length="108" mass="12477">MNFASAMLLTQIEQLEKTIKDISPEQRHIIEEMKQGITEQGKYFPVDALTVKSMREHGYDVTEEDSGEIERIADKIVINEDELWGAVEIYANERIKQITDDSEEESED</sequence>
<dbReference type="STRING" id="742727.HMPREF9447_00629"/>
<dbReference type="EMBL" id="ADLF01000002">
    <property type="protein sequence ID" value="EKU92179.1"/>
    <property type="molecule type" value="Genomic_DNA"/>
</dbReference>
<dbReference type="RefSeq" id="WP_009127970.1">
    <property type="nucleotide sequence ID" value="NZ_JH992940.1"/>
</dbReference>
<gene>
    <name evidence="1" type="ORF">HMPREF9447_00629</name>
</gene>
<evidence type="ECO:0000313" key="1">
    <source>
        <dbReference type="EMBL" id="EKU92179.1"/>
    </source>
</evidence>
<accession>K9E4V7</accession>
<dbReference type="Proteomes" id="UP000009872">
    <property type="component" value="Unassembled WGS sequence"/>
</dbReference>
<protein>
    <submittedName>
        <fullName evidence="1">Uncharacterized protein</fullName>
    </submittedName>
</protein>
<keyword evidence="2" id="KW-1185">Reference proteome</keyword>
<dbReference type="HOGENOM" id="CLU_2217440_0_0_10"/>
<name>K9E4V7_9BACE</name>
<organism evidence="1 2">
    <name type="scientific">Bacteroides oleiciplenus YIT 12058</name>
    <dbReference type="NCBI Taxonomy" id="742727"/>
    <lineage>
        <taxon>Bacteria</taxon>
        <taxon>Pseudomonadati</taxon>
        <taxon>Bacteroidota</taxon>
        <taxon>Bacteroidia</taxon>
        <taxon>Bacteroidales</taxon>
        <taxon>Bacteroidaceae</taxon>
        <taxon>Bacteroides</taxon>
    </lineage>
</organism>
<dbReference type="eggNOG" id="ENOG5030YMF">
    <property type="taxonomic scope" value="Bacteria"/>
</dbReference>
<evidence type="ECO:0000313" key="2">
    <source>
        <dbReference type="Proteomes" id="UP000009872"/>
    </source>
</evidence>
<dbReference type="PATRIC" id="fig|742727.4.peg.632"/>
<dbReference type="AlphaFoldDB" id="K9E4V7"/>